<keyword evidence="6" id="KW-0067">ATP-binding</keyword>
<accession>A0A1H2DWY4</accession>
<dbReference type="RefSeq" id="WP_092383017.1">
    <property type="nucleotide sequence ID" value="NZ_LT629787.1"/>
</dbReference>
<dbReference type="GO" id="GO:0046654">
    <property type="term" value="P:tetrahydrofolate biosynthetic process"/>
    <property type="evidence" value="ECO:0007669"/>
    <property type="project" value="UniProtKB-UniPathway"/>
</dbReference>
<dbReference type="PANTHER" id="PTHR43071:SF2">
    <property type="entry name" value="2-AMINO-4-HYDROXY-6-HYDROXYMETHYLDIHYDROPTERIDINE PYROPHOSPHOKINASE"/>
    <property type="match status" value="1"/>
</dbReference>
<name>A0A1H2DWY4_9GAMM</name>
<dbReference type="Gene3D" id="3.30.70.560">
    <property type="entry name" value="7,8-Dihydro-6-hydroxymethylpterin-pyrophosphokinase HPPK"/>
    <property type="match status" value="1"/>
</dbReference>
<dbReference type="Proteomes" id="UP000243924">
    <property type="component" value="Chromosome I"/>
</dbReference>
<dbReference type="GO" id="GO:0016301">
    <property type="term" value="F:kinase activity"/>
    <property type="evidence" value="ECO:0007669"/>
    <property type="project" value="UniProtKB-KW"/>
</dbReference>
<proteinExistence type="predicted"/>
<gene>
    <name evidence="9" type="ORF">SAMN05216210_0053</name>
</gene>
<organism evidence="9 10">
    <name type="scientific">Halopseudomonas salegens</name>
    <dbReference type="NCBI Taxonomy" id="1434072"/>
    <lineage>
        <taxon>Bacteria</taxon>
        <taxon>Pseudomonadati</taxon>
        <taxon>Pseudomonadota</taxon>
        <taxon>Gammaproteobacteria</taxon>
        <taxon>Pseudomonadales</taxon>
        <taxon>Pseudomonadaceae</taxon>
        <taxon>Halopseudomonas</taxon>
    </lineage>
</organism>
<sequence>MTRVLLGVGSNLQRETHICRGLDALQALLGELQVSPLFESEAIGVDGRPFYNLVVAADTHLALDDLLAALKAIESVCGRRQTSDPGQITLDIDVLCYGELSGEHAGVLLPRPETTRNAFVLWPLALLLPQACLPGDGRCYAELWANWSGAQKLWPVAFEWQGQALTPDTLLRAYADITDQHSTEPL</sequence>
<dbReference type="CDD" id="cd00483">
    <property type="entry name" value="HPPK"/>
    <property type="match status" value="1"/>
</dbReference>
<evidence type="ECO:0000256" key="5">
    <source>
        <dbReference type="ARBA" id="ARBA00022777"/>
    </source>
</evidence>
<dbReference type="Pfam" id="PF01288">
    <property type="entry name" value="HPPK"/>
    <property type="match status" value="1"/>
</dbReference>
<dbReference type="PANTHER" id="PTHR43071">
    <property type="entry name" value="2-AMINO-4-HYDROXY-6-HYDROXYMETHYLDIHYDROPTERIDINE PYROPHOSPHOKINASE"/>
    <property type="match status" value="1"/>
</dbReference>
<evidence type="ECO:0000256" key="2">
    <source>
        <dbReference type="ARBA" id="ARBA00013253"/>
    </source>
</evidence>
<dbReference type="OrthoDB" id="9790168at2"/>
<dbReference type="InterPro" id="IPR000550">
    <property type="entry name" value="Hppk"/>
</dbReference>
<keyword evidence="3" id="KW-0808">Transferase</keyword>
<evidence type="ECO:0000256" key="3">
    <source>
        <dbReference type="ARBA" id="ARBA00022679"/>
    </source>
</evidence>
<feature type="domain" description="7,8-dihydro-6-hydroxymethylpterin-pyrophosphokinase" evidence="8">
    <location>
        <begin position="6"/>
        <end position="127"/>
    </location>
</feature>
<dbReference type="STRING" id="1434072.SAMN05216210_0053"/>
<dbReference type="EMBL" id="LT629787">
    <property type="protein sequence ID" value="SDT87347.1"/>
    <property type="molecule type" value="Genomic_DNA"/>
</dbReference>
<dbReference type="GO" id="GO:0046656">
    <property type="term" value="P:folic acid biosynthetic process"/>
    <property type="evidence" value="ECO:0007669"/>
    <property type="project" value="UniProtKB-KW"/>
</dbReference>
<keyword evidence="4" id="KW-0547">Nucleotide-binding</keyword>
<dbReference type="GO" id="GO:0005524">
    <property type="term" value="F:ATP binding"/>
    <property type="evidence" value="ECO:0007669"/>
    <property type="project" value="UniProtKB-KW"/>
</dbReference>
<dbReference type="UniPathway" id="UPA00077">
    <property type="reaction ID" value="UER00155"/>
</dbReference>
<dbReference type="AlphaFoldDB" id="A0A1H2DWY4"/>
<dbReference type="GO" id="GO:0003848">
    <property type="term" value="F:2-amino-4-hydroxy-6-hydroxymethyldihydropteridine diphosphokinase activity"/>
    <property type="evidence" value="ECO:0007669"/>
    <property type="project" value="UniProtKB-EC"/>
</dbReference>
<keyword evidence="5 9" id="KW-0418">Kinase</keyword>
<evidence type="ECO:0000313" key="10">
    <source>
        <dbReference type="Proteomes" id="UP000243924"/>
    </source>
</evidence>
<keyword evidence="10" id="KW-1185">Reference proteome</keyword>
<protein>
    <recommendedName>
        <fullName evidence="2">2-amino-4-hydroxy-6-hydroxymethyldihydropteridine diphosphokinase</fullName>
        <ecNumber evidence="2">2.7.6.3</ecNumber>
    </recommendedName>
</protein>
<evidence type="ECO:0000256" key="7">
    <source>
        <dbReference type="ARBA" id="ARBA00022909"/>
    </source>
</evidence>
<evidence type="ECO:0000256" key="4">
    <source>
        <dbReference type="ARBA" id="ARBA00022741"/>
    </source>
</evidence>
<dbReference type="EC" id="2.7.6.3" evidence="2"/>
<evidence type="ECO:0000256" key="6">
    <source>
        <dbReference type="ARBA" id="ARBA00022840"/>
    </source>
</evidence>
<dbReference type="NCBIfam" id="TIGR01498">
    <property type="entry name" value="folK"/>
    <property type="match status" value="1"/>
</dbReference>
<dbReference type="SUPFAM" id="SSF55083">
    <property type="entry name" value="6-hydroxymethyl-7,8-dihydropterin pyrophosphokinase, HPPK"/>
    <property type="match status" value="1"/>
</dbReference>
<dbReference type="InterPro" id="IPR035907">
    <property type="entry name" value="Hppk_sf"/>
</dbReference>
<evidence type="ECO:0000256" key="1">
    <source>
        <dbReference type="ARBA" id="ARBA00005051"/>
    </source>
</evidence>
<evidence type="ECO:0000313" key="9">
    <source>
        <dbReference type="EMBL" id="SDT87347.1"/>
    </source>
</evidence>
<reference evidence="10" key="1">
    <citation type="submission" date="2016-10" db="EMBL/GenBank/DDBJ databases">
        <authorList>
            <person name="Varghese N."/>
            <person name="Submissions S."/>
        </authorList>
    </citation>
    <scope>NUCLEOTIDE SEQUENCE [LARGE SCALE GENOMIC DNA]</scope>
    <source>
        <strain evidence="10">CECT 8338</strain>
    </source>
</reference>
<evidence type="ECO:0000259" key="8">
    <source>
        <dbReference type="Pfam" id="PF01288"/>
    </source>
</evidence>
<comment type="pathway">
    <text evidence="1">Cofactor biosynthesis; tetrahydrofolate biosynthesis; 2-amino-4-hydroxy-6-hydroxymethyl-7,8-dihydropteridine diphosphate from 7,8-dihydroneopterin triphosphate: step 4/4.</text>
</comment>
<keyword evidence="7" id="KW-0289">Folate biosynthesis</keyword>